<reference evidence="2" key="1">
    <citation type="submission" date="2021-07" db="EMBL/GenBank/DDBJ databases">
        <authorList>
            <person name="Branca A.L. A."/>
        </authorList>
    </citation>
    <scope>NUCLEOTIDE SEQUENCE</scope>
</reference>
<dbReference type="GO" id="GO:0003924">
    <property type="term" value="F:GTPase activity"/>
    <property type="evidence" value="ECO:0007669"/>
    <property type="project" value="InterPro"/>
</dbReference>
<evidence type="ECO:0000313" key="2">
    <source>
        <dbReference type="EMBL" id="CAG8295039.1"/>
    </source>
</evidence>
<dbReference type="GO" id="GO:0048312">
    <property type="term" value="P:intracellular distribution of mitochondria"/>
    <property type="evidence" value="ECO:0007669"/>
    <property type="project" value="TreeGrafter"/>
</dbReference>
<dbReference type="OrthoDB" id="415706at2759"/>
<dbReference type="GO" id="GO:0005739">
    <property type="term" value="C:mitochondrion"/>
    <property type="evidence" value="ECO:0007669"/>
    <property type="project" value="TreeGrafter"/>
</dbReference>
<dbReference type="GO" id="GO:0006897">
    <property type="term" value="P:endocytosis"/>
    <property type="evidence" value="ECO:0007669"/>
    <property type="project" value="TreeGrafter"/>
</dbReference>
<dbReference type="GO" id="GO:0008017">
    <property type="term" value="F:microtubule binding"/>
    <property type="evidence" value="ECO:0007669"/>
    <property type="project" value="TreeGrafter"/>
</dbReference>
<dbReference type="GO" id="GO:0016020">
    <property type="term" value="C:membrane"/>
    <property type="evidence" value="ECO:0007669"/>
    <property type="project" value="TreeGrafter"/>
</dbReference>
<accession>A0A9W4IKS4</accession>
<dbReference type="AlphaFoldDB" id="A0A9W4IKS4"/>
<proteinExistence type="predicted"/>
<keyword evidence="3" id="KW-1185">Reference proteome</keyword>
<dbReference type="GO" id="GO:0005525">
    <property type="term" value="F:GTP binding"/>
    <property type="evidence" value="ECO:0007669"/>
    <property type="project" value="InterPro"/>
</dbReference>
<gene>
    <name evidence="2" type="ORF">POLS_LOCUS9777</name>
</gene>
<dbReference type="InterPro" id="IPR027417">
    <property type="entry name" value="P-loop_NTPase"/>
</dbReference>
<dbReference type="Pfam" id="PF00350">
    <property type="entry name" value="Dynamin_N"/>
    <property type="match status" value="1"/>
</dbReference>
<dbReference type="Gene3D" id="3.40.50.300">
    <property type="entry name" value="P-loop containing nucleotide triphosphate hydrolases"/>
    <property type="match status" value="1"/>
</dbReference>
<sequence>MSEPTKVAQTEPHLRDGPCSLFERISELRSMSIGSLVDLPQLLICGDEASDKHSVLQAIARMPFPVNNSATQFVTEVHLHRQPKSLFRVAIRPTVPNNDNDKDAPMKSSLIGHVANTKGLLALIEKATNLIVSKCNSGFSEEVLQLEIAGPNKPNLTVVDLPGLHHTGVDEGNKPVEIARKYMKSPRRIILAVLSADLEFQTQKVLDLATEFDPKQKRTLGIITHPHKLVALGHSSLLFSEIANRKLTLGWLLLPDHIAQKQNTELTETDSAEILREKDWEALGKCANNVENLPDWLGDIFSEKIQKDVSGLISDIDAVVMDRTSMLPKLVLPRETLGQQKNFLSRLSHSFEHVLNQALRGVYTEAFFDTRNQGPNINLDDPRRLCVIVHALNEHFADAMQAIGCHRKIISSADRLASGDSFRTASNPYRNIRRPESLTRANFEREVEQRIQRDGGLTGVGGLEHSLLGALFREQTQPWEEIAHVHLITTWKSVRTCVVSVLQYFTDQPTSDLIMKHIIDPKLESLKIDLLEKLKELVAYYKRGQLLPSSKTILAQVEKRRNDRLSAYFKQTYHLAHQSGASTAQVEMDTQSLRTLSEGCIAADAVDLLQAHYDASDSNSIDYGLDSWRC</sequence>
<dbReference type="GO" id="GO:0005874">
    <property type="term" value="C:microtubule"/>
    <property type="evidence" value="ECO:0007669"/>
    <property type="project" value="TreeGrafter"/>
</dbReference>
<evidence type="ECO:0000313" key="3">
    <source>
        <dbReference type="Proteomes" id="UP001153618"/>
    </source>
</evidence>
<dbReference type="InterPro" id="IPR001401">
    <property type="entry name" value="Dynamin_GTPase"/>
</dbReference>
<dbReference type="PANTHER" id="PTHR11566">
    <property type="entry name" value="DYNAMIN"/>
    <property type="match status" value="1"/>
</dbReference>
<organism evidence="2 3">
    <name type="scientific">Penicillium olsonii</name>
    <dbReference type="NCBI Taxonomy" id="99116"/>
    <lineage>
        <taxon>Eukaryota</taxon>
        <taxon>Fungi</taxon>
        <taxon>Dikarya</taxon>
        <taxon>Ascomycota</taxon>
        <taxon>Pezizomycotina</taxon>
        <taxon>Eurotiomycetes</taxon>
        <taxon>Eurotiomycetidae</taxon>
        <taxon>Eurotiales</taxon>
        <taxon>Aspergillaceae</taxon>
        <taxon>Penicillium</taxon>
    </lineage>
</organism>
<name>A0A9W4IKS4_PENOL</name>
<dbReference type="PANTHER" id="PTHR11566:SF149">
    <property type="entry name" value="GTPASE, PUTATIVE (AFU_ORTHOLOGUE AFUA_6G11890)-RELATED"/>
    <property type="match status" value="1"/>
</dbReference>
<dbReference type="GO" id="GO:0000266">
    <property type="term" value="P:mitochondrial fission"/>
    <property type="evidence" value="ECO:0007669"/>
    <property type="project" value="TreeGrafter"/>
</dbReference>
<dbReference type="InterPro" id="IPR022812">
    <property type="entry name" value="Dynamin"/>
</dbReference>
<dbReference type="SUPFAM" id="SSF52540">
    <property type="entry name" value="P-loop containing nucleoside triphosphate hydrolases"/>
    <property type="match status" value="1"/>
</dbReference>
<dbReference type="GO" id="GO:0016559">
    <property type="term" value="P:peroxisome fission"/>
    <property type="evidence" value="ECO:0007669"/>
    <property type="project" value="TreeGrafter"/>
</dbReference>
<dbReference type="EMBL" id="CAJVOS010000104">
    <property type="protein sequence ID" value="CAG8295039.1"/>
    <property type="molecule type" value="Genomic_DNA"/>
</dbReference>
<comment type="caution">
    <text evidence="2">The sequence shown here is derived from an EMBL/GenBank/DDBJ whole genome shotgun (WGS) entry which is preliminary data.</text>
</comment>
<evidence type="ECO:0000259" key="1">
    <source>
        <dbReference type="SMART" id="SM00053"/>
    </source>
</evidence>
<dbReference type="SMART" id="SM00053">
    <property type="entry name" value="DYNc"/>
    <property type="match status" value="1"/>
</dbReference>
<dbReference type="Proteomes" id="UP001153618">
    <property type="component" value="Unassembled WGS sequence"/>
</dbReference>
<protein>
    <recommendedName>
        <fullName evidence="1">Dynamin GTPase domain-containing protein</fullName>
    </recommendedName>
</protein>
<dbReference type="PRINTS" id="PR00195">
    <property type="entry name" value="DYNAMIN"/>
</dbReference>
<feature type="domain" description="Dynamin GTPase" evidence="1">
    <location>
        <begin position="15"/>
        <end position="261"/>
    </location>
</feature>
<dbReference type="InterPro" id="IPR045063">
    <property type="entry name" value="Dynamin_N"/>
</dbReference>